<dbReference type="SUPFAM" id="SSF52821">
    <property type="entry name" value="Rhodanese/Cell cycle control phosphatase"/>
    <property type="match status" value="1"/>
</dbReference>
<name>A1KT43_NEIMF</name>
<dbReference type="PANTHER" id="PTHR43031">
    <property type="entry name" value="FAD-DEPENDENT OXIDOREDUCTASE"/>
    <property type="match status" value="1"/>
</dbReference>
<evidence type="ECO:0000313" key="4">
    <source>
        <dbReference type="Proteomes" id="UP000002286"/>
    </source>
</evidence>
<proteinExistence type="predicted"/>
<dbReference type="InterPro" id="IPR036873">
    <property type="entry name" value="Rhodanese-like_dom_sf"/>
</dbReference>
<evidence type="ECO:0000313" key="3">
    <source>
        <dbReference type="EMBL" id="CAM10025.1"/>
    </source>
</evidence>
<evidence type="ECO:0000256" key="1">
    <source>
        <dbReference type="SAM" id="SignalP"/>
    </source>
</evidence>
<dbReference type="InterPro" id="IPR050229">
    <property type="entry name" value="GlpE_sulfurtransferase"/>
</dbReference>
<dbReference type="KEGG" id="nmc:NMC0736"/>
<gene>
    <name evidence="3" type="ordered locus">NMC0736</name>
</gene>
<reference evidence="3 4" key="1">
    <citation type="journal article" date="2007" name="PLoS Genet.">
        <title>Meningococcal genetic variation mechanisms viewed through comparative analysis of serogroup C strain FAM18.</title>
        <authorList>
            <person name="Bentley S.D."/>
            <person name="Vernikos G.S."/>
            <person name="Snyder L.A.S."/>
            <person name="Churcher C."/>
            <person name="Arrowsmith C."/>
            <person name="Chillingworth T."/>
            <person name="Cronin A."/>
            <person name="Davis P.H."/>
            <person name="Holroyd N.E."/>
            <person name="Jagels K."/>
            <person name="Maddison M."/>
            <person name="Moule S."/>
            <person name="Rabbinowitsch E."/>
            <person name="Sharp S."/>
            <person name="Unwin L."/>
            <person name="Whitehead S."/>
            <person name="Quail M.A."/>
            <person name="Achtman M."/>
            <person name="Barrell B."/>
            <person name="Saunders N.J."/>
            <person name="Parkhill J."/>
        </authorList>
    </citation>
    <scope>NUCLEOTIDE SEQUENCE [LARGE SCALE GENOMIC DNA]</scope>
    <source>
        <strain evidence="4">ATCC 700532 / DSM 15464 / FAM18</strain>
    </source>
</reference>
<protein>
    <submittedName>
        <fullName evidence="3">Periplasmic protein</fullName>
    </submittedName>
</protein>
<dbReference type="InterPro" id="IPR001763">
    <property type="entry name" value="Rhodanese-like_dom"/>
</dbReference>
<dbReference type="Pfam" id="PF00581">
    <property type="entry name" value="Rhodanese"/>
    <property type="match status" value="1"/>
</dbReference>
<sequence length="147" mass="16249">MALGHRCRRFGTDKITSRPLRRQPQENPMNIKHLITAALIASAAFAAQAAPQKPLAAAQTAQHPAVWIDVRSEQEFSEGHLHNAVNIPVDQIVRRIHEAAPDKDTPVNLYCRSGRRAKAALQELKKAGYTNVANHGGYEDLLKKGMK</sequence>
<dbReference type="PANTHER" id="PTHR43031:SF18">
    <property type="entry name" value="RHODANESE-RELATED SULFURTRANSFERASES"/>
    <property type="match status" value="1"/>
</dbReference>
<dbReference type="CDD" id="cd00158">
    <property type="entry name" value="RHOD"/>
    <property type="match status" value="1"/>
</dbReference>
<feature type="chain" id="PRO_5002636257" evidence="1">
    <location>
        <begin position="50"/>
        <end position="147"/>
    </location>
</feature>
<dbReference type="HOGENOM" id="CLU_089574_1_1_4"/>
<dbReference type="Proteomes" id="UP000002286">
    <property type="component" value="Chromosome"/>
</dbReference>
<dbReference type="PROSITE" id="PS50206">
    <property type="entry name" value="RHODANESE_3"/>
    <property type="match status" value="1"/>
</dbReference>
<dbReference type="AlphaFoldDB" id="A1KT43"/>
<feature type="domain" description="Rhodanese" evidence="2">
    <location>
        <begin position="61"/>
        <end position="143"/>
    </location>
</feature>
<organism evidence="3 4">
    <name type="scientific">Neisseria meningitidis serogroup C / serotype 2a (strain ATCC 700532 / DSM 15464 / FAM18)</name>
    <dbReference type="NCBI Taxonomy" id="272831"/>
    <lineage>
        <taxon>Bacteria</taxon>
        <taxon>Pseudomonadati</taxon>
        <taxon>Pseudomonadota</taxon>
        <taxon>Betaproteobacteria</taxon>
        <taxon>Neisseriales</taxon>
        <taxon>Neisseriaceae</taxon>
        <taxon>Neisseria</taxon>
    </lineage>
</organism>
<evidence type="ECO:0000259" key="2">
    <source>
        <dbReference type="PROSITE" id="PS50206"/>
    </source>
</evidence>
<dbReference type="SMART" id="SM00450">
    <property type="entry name" value="RHOD"/>
    <property type="match status" value="1"/>
</dbReference>
<dbReference type="EMBL" id="AM421808">
    <property type="protein sequence ID" value="CAM10025.1"/>
    <property type="molecule type" value="Genomic_DNA"/>
</dbReference>
<keyword evidence="1" id="KW-0732">Signal</keyword>
<dbReference type="Gene3D" id="3.40.250.10">
    <property type="entry name" value="Rhodanese-like domain"/>
    <property type="match status" value="1"/>
</dbReference>
<accession>A1KT43</accession>
<feature type="signal peptide" evidence="1">
    <location>
        <begin position="1"/>
        <end position="49"/>
    </location>
</feature>